<dbReference type="eggNOG" id="KOG0374">
    <property type="taxonomic scope" value="Eukaryota"/>
</dbReference>
<dbReference type="GO" id="GO:0005634">
    <property type="term" value="C:nucleus"/>
    <property type="evidence" value="ECO:0000318"/>
    <property type="project" value="GO_Central"/>
</dbReference>
<proteinExistence type="inferred from homology"/>
<keyword evidence="4" id="KW-0904">Protein phosphatase</keyword>
<comment type="similarity">
    <text evidence="8">Belongs to the PPP phosphatase family.</text>
</comment>
<dbReference type="EMBL" id="DS113188">
    <property type="protein sequence ID" value="EAY21798.1"/>
    <property type="molecule type" value="Genomic_DNA"/>
</dbReference>
<accession>A2DD24</accession>
<evidence type="ECO:0000256" key="8">
    <source>
        <dbReference type="RuleBase" id="RU004273"/>
    </source>
</evidence>
<feature type="domain" description="Serine/threonine specific protein phosphatases" evidence="9">
    <location>
        <begin position="125"/>
        <end position="130"/>
    </location>
</feature>
<evidence type="ECO:0000256" key="2">
    <source>
        <dbReference type="ARBA" id="ARBA00022723"/>
    </source>
</evidence>
<dbReference type="GO" id="GO:0046872">
    <property type="term" value="F:metal ion binding"/>
    <property type="evidence" value="ECO:0007669"/>
    <property type="project" value="UniProtKB-KW"/>
</dbReference>
<gene>
    <name evidence="10" type="ORF">TVAG_238240</name>
</gene>
<reference evidence="10" key="2">
    <citation type="journal article" date="2007" name="Science">
        <title>Draft genome sequence of the sexually transmitted pathogen Trichomonas vaginalis.</title>
        <authorList>
            <person name="Carlton J.M."/>
            <person name="Hirt R.P."/>
            <person name="Silva J.C."/>
            <person name="Delcher A.L."/>
            <person name="Schatz M."/>
            <person name="Zhao Q."/>
            <person name="Wortman J.R."/>
            <person name="Bidwell S.L."/>
            <person name="Alsmark U.C.M."/>
            <person name="Besteiro S."/>
            <person name="Sicheritz-Ponten T."/>
            <person name="Noel C.J."/>
            <person name="Dacks J.B."/>
            <person name="Foster P.G."/>
            <person name="Simillion C."/>
            <person name="Van de Peer Y."/>
            <person name="Miranda-Saavedra D."/>
            <person name="Barton G.J."/>
            <person name="Westrop G.D."/>
            <person name="Mueller S."/>
            <person name="Dessi D."/>
            <person name="Fiori P.L."/>
            <person name="Ren Q."/>
            <person name="Paulsen I."/>
            <person name="Zhang H."/>
            <person name="Bastida-Corcuera F.D."/>
            <person name="Simoes-Barbosa A."/>
            <person name="Brown M.T."/>
            <person name="Hayes R.D."/>
            <person name="Mukherjee M."/>
            <person name="Okumura C.Y."/>
            <person name="Schneider R."/>
            <person name="Smith A.J."/>
            <person name="Vanacova S."/>
            <person name="Villalvazo M."/>
            <person name="Haas B.J."/>
            <person name="Pertea M."/>
            <person name="Feldblyum T.V."/>
            <person name="Utterback T.R."/>
            <person name="Shu C.L."/>
            <person name="Osoegawa K."/>
            <person name="de Jong P.J."/>
            <person name="Hrdy I."/>
            <person name="Horvathova L."/>
            <person name="Zubacova Z."/>
            <person name="Dolezal P."/>
            <person name="Malik S.B."/>
            <person name="Logsdon J.M. Jr."/>
            <person name="Henze K."/>
            <person name="Gupta A."/>
            <person name="Wang C.C."/>
            <person name="Dunne R.L."/>
            <person name="Upcroft J.A."/>
            <person name="Upcroft P."/>
            <person name="White O."/>
            <person name="Salzberg S.L."/>
            <person name="Tang P."/>
            <person name="Chiu C.-H."/>
            <person name="Lee Y.-S."/>
            <person name="Embley T.M."/>
            <person name="Coombs G.H."/>
            <person name="Mottram J.C."/>
            <person name="Tachezy J."/>
            <person name="Fraser-Liggett C.M."/>
            <person name="Johnson P.J."/>
        </authorList>
    </citation>
    <scope>NUCLEOTIDE SEQUENCE [LARGE SCALE GENOMIC DNA]</scope>
    <source>
        <strain evidence="10">G3</strain>
    </source>
</reference>
<evidence type="ECO:0000256" key="1">
    <source>
        <dbReference type="ARBA" id="ARBA00001936"/>
    </source>
</evidence>
<dbReference type="PROSITE" id="PS00125">
    <property type="entry name" value="SER_THR_PHOSPHATASE"/>
    <property type="match status" value="1"/>
</dbReference>
<dbReference type="Pfam" id="PF00149">
    <property type="entry name" value="Metallophos"/>
    <property type="match status" value="1"/>
</dbReference>
<dbReference type="EC" id="3.1.3.16" evidence="8"/>
<evidence type="ECO:0000256" key="4">
    <source>
        <dbReference type="ARBA" id="ARBA00022912"/>
    </source>
</evidence>
<dbReference type="Gene3D" id="3.60.21.10">
    <property type="match status" value="1"/>
</dbReference>
<dbReference type="PANTHER" id="PTHR11668:SF300">
    <property type="entry name" value="SERINE_THREONINE-PROTEIN PHOSPHATASE"/>
    <property type="match status" value="1"/>
</dbReference>
<dbReference type="InParanoid" id="A2DD24"/>
<keyword evidence="2" id="KW-0479">Metal-binding</keyword>
<dbReference type="InterPro" id="IPR004843">
    <property type="entry name" value="Calcineurin-like_PHP"/>
</dbReference>
<keyword evidence="3 8" id="KW-0378">Hydrolase</keyword>
<dbReference type="GO" id="GO:0004722">
    <property type="term" value="F:protein serine/threonine phosphatase activity"/>
    <property type="evidence" value="ECO:0000318"/>
    <property type="project" value="GO_Central"/>
</dbReference>
<dbReference type="KEGG" id="tva:5467350"/>
<dbReference type="GO" id="GO:0005737">
    <property type="term" value="C:cytoplasm"/>
    <property type="evidence" value="ECO:0000318"/>
    <property type="project" value="GO_Central"/>
</dbReference>
<dbReference type="VEuPathDB" id="TrichDB:TVAG_238240"/>
<protein>
    <recommendedName>
        <fullName evidence="8">Serine/threonine-protein phosphatase</fullName>
        <ecNumber evidence="8">3.1.3.16</ecNumber>
    </recommendedName>
</protein>
<dbReference type="VEuPathDB" id="TrichDB:TVAGG3_0606050"/>
<dbReference type="FunFam" id="3.60.21.10:FF:000097">
    <property type="entry name" value="Serine/threonine-protein phosphatase"/>
    <property type="match status" value="1"/>
</dbReference>
<dbReference type="Proteomes" id="UP000001542">
    <property type="component" value="Unassembled WGS sequence"/>
</dbReference>
<dbReference type="STRING" id="5722.A2DD24"/>
<evidence type="ECO:0000256" key="5">
    <source>
        <dbReference type="ARBA" id="ARBA00023211"/>
    </source>
</evidence>
<evidence type="ECO:0000256" key="6">
    <source>
        <dbReference type="ARBA" id="ARBA00047761"/>
    </source>
</evidence>
<dbReference type="CDD" id="cd00144">
    <property type="entry name" value="MPP_PPP_family"/>
    <property type="match status" value="1"/>
</dbReference>
<dbReference type="SMART" id="SM00156">
    <property type="entry name" value="PP2Ac"/>
    <property type="match status" value="1"/>
</dbReference>
<sequence>MTLSEYVLKNYENVFSMQPEDIPDLGSSVLIPRFPKEVIGKICTDAITVLQNSSALRNINTNVIVVGDLHGNLHDLVRILIKNGLPPKKNYLFLGDLVDRGSYSIEVVTLLLSLLNVYPDNITILRGNHEYADINEKFGFKESVKTQFNDEVLWETINEVFSYLPIAAIIKGHIFCVHGGVSPELNSLKDIESLTFPILECPALVASLLWSDPVDSITEYSPSSRGLGYDYGPAATEQFLKKVNCDTIIRGHQSVASGIKKDHNGKVITVFSTSNYGDLDNVAAFIKIDQDIKEVIMEPITIPTNLTMFAKIPNPTTNQFSASCKKMQTAPMFSNKIMVAARRAPLMKSAKVPANRKSVGLFS</sequence>
<evidence type="ECO:0000313" key="11">
    <source>
        <dbReference type="Proteomes" id="UP000001542"/>
    </source>
</evidence>
<keyword evidence="5" id="KW-0464">Manganese</keyword>
<evidence type="ECO:0000256" key="7">
    <source>
        <dbReference type="ARBA" id="ARBA00048336"/>
    </source>
</evidence>
<dbReference type="RefSeq" id="XP_001582784.1">
    <property type="nucleotide sequence ID" value="XM_001582734.1"/>
</dbReference>
<dbReference type="SMR" id="A2DD24"/>
<dbReference type="PRINTS" id="PR00114">
    <property type="entry name" value="STPHPHTASE"/>
</dbReference>
<comment type="catalytic activity">
    <reaction evidence="6">
        <text>O-phospho-L-seryl-[protein] + H2O = L-seryl-[protein] + phosphate</text>
        <dbReference type="Rhea" id="RHEA:20629"/>
        <dbReference type="Rhea" id="RHEA-COMP:9863"/>
        <dbReference type="Rhea" id="RHEA-COMP:11604"/>
        <dbReference type="ChEBI" id="CHEBI:15377"/>
        <dbReference type="ChEBI" id="CHEBI:29999"/>
        <dbReference type="ChEBI" id="CHEBI:43474"/>
        <dbReference type="ChEBI" id="CHEBI:83421"/>
        <dbReference type="EC" id="3.1.3.16"/>
    </reaction>
</comment>
<reference evidence="10" key="1">
    <citation type="submission" date="2006-10" db="EMBL/GenBank/DDBJ databases">
        <authorList>
            <person name="Amadeo P."/>
            <person name="Zhao Q."/>
            <person name="Wortman J."/>
            <person name="Fraser-Liggett C."/>
            <person name="Carlton J."/>
        </authorList>
    </citation>
    <scope>NUCLEOTIDE SEQUENCE</scope>
    <source>
        <strain evidence="10">G3</strain>
    </source>
</reference>
<dbReference type="InterPro" id="IPR006186">
    <property type="entry name" value="Ser/Thr-sp_prot-phosphatase"/>
</dbReference>
<evidence type="ECO:0000256" key="3">
    <source>
        <dbReference type="ARBA" id="ARBA00022801"/>
    </source>
</evidence>
<dbReference type="InterPro" id="IPR050341">
    <property type="entry name" value="PP1_catalytic_subunit"/>
</dbReference>
<organism evidence="10 11">
    <name type="scientific">Trichomonas vaginalis (strain ATCC PRA-98 / G3)</name>
    <dbReference type="NCBI Taxonomy" id="412133"/>
    <lineage>
        <taxon>Eukaryota</taxon>
        <taxon>Metamonada</taxon>
        <taxon>Parabasalia</taxon>
        <taxon>Trichomonadida</taxon>
        <taxon>Trichomonadidae</taxon>
        <taxon>Trichomonas</taxon>
    </lineage>
</organism>
<dbReference type="InterPro" id="IPR029052">
    <property type="entry name" value="Metallo-depent_PP-like"/>
</dbReference>
<comment type="catalytic activity">
    <reaction evidence="7 8">
        <text>O-phospho-L-threonyl-[protein] + H2O = L-threonyl-[protein] + phosphate</text>
        <dbReference type="Rhea" id="RHEA:47004"/>
        <dbReference type="Rhea" id="RHEA-COMP:11060"/>
        <dbReference type="Rhea" id="RHEA-COMP:11605"/>
        <dbReference type="ChEBI" id="CHEBI:15377"/>
        <dbReference type="ChEBI" id="CHEBI:30013"/>
        <dbReference type="ChEBI" id="CHEBI:43474"/>
        <dbReference type="ChEBI" id="CHEBI:61977"/>
        <dbReference type="EC" id="3.1.3.16"/>
    </reaction>
</comment>
<comment type="cofactor">
    <cofactor evidence="1">
        <name>Mn(2+)</name>
        <dbReference type="ChEBI" id="CHEBI:29035"/>
    </cofactor>
</comment>
<name>A2DD24_TRIV3</name>
<dbReference type="AlphaFoldDB" id="A2DD24"/>
<dbReference type="PANTHER" id="PTHR11668">
    <property type="entry name" value="SERINE/THREONINE PROTEIN PHOSPHATASE"/>
    <property type="match status" value="1"/>
</dbReference>
<evidence type="ECO:0000259" key="9">
    <source>
        <dbReference type="PROSITE" id="PS00125"/>
    </source>
</evidence>
<evidence type="ECO:0000313" key="10">
    <source>
        <dbReference type="EMBL" id="EAY21798.1"/>
    </source>
</evidence>
<dbReference type="SUPFAM" id="SSF56300">
    <property type="entry name" value="Metallo-dependent phosphatases"/>
    <property type="match status" value="1"/>
</dbReference>
<keyword evidence="11" id="KW-1185">Reference proteome</keyword>